<reference evidence="1 2" key="1">
    <citation type="submission" date="2018-03" db="EMBL/GenBank/DDBJ databases">
        <title>Genomic Encyclopedia of Archaeal and Bacterial Type Strains, Phase II (KMG-II): from individual species to whole genera.</title>
        <authorList>
            <person name="Goeker M."/>
        </authorList>
    </citation>
    <scope>NUCLEOTIDE SEQUENCE [LARGE SCALE GENOMIC DNA]</scope>
    <source>
        <strain evidence="1 2">DSM 43146</strain>
    </source>
</reference>
<comment type="caution">
    <text evidence="1">The sequence shown here is derived from an EMBL/GenBank/DDBJ whole genome shotgun (WGS) entry which is preliminary data.</text>
</comment>
<protein>
    <submittedName>
        <fullName evidence="1">Uncharacterized protein</fullName>
    </submittedName>
</protein>
<dbReference type="EMBL" id="PVMZ01000001">
    <property type="protein sequence ID" value="PRX25551.1"/>
    <property type="molecule type" value="Genomic_DNA"/>
</dbReference>
<dbReference type="Proteomes" id="UP000239415">
    <property type="component" value="Unassembled WGS sequence"/>
</dbReference>
<accession>A0A2T0KP82</accession>
<gene>
    <name evidence="1" type="ORF">CLV67_101268</name>
</gene>
<dbReference type="RefSeq" id="WP_106315280.1">
    <property type="nucleotide sequence ID" value="NZ_BOMO01000024.1"/>
</dbReference>
<dbReference type="AlphaFoldDB" id="A0A2T0KP82"/>
<organism evidence="1 2">
    <name type="scientific">Actinoplanes italicus</name>
    <dbReference type="NCBI Taxonomy" id="113567"/>
    <lineage>
        <taxon>Bacteria</taxon>
        <taxon>Bacillati</taxon>
        <taxon>Actinomycetota</taxon>
        <taxon>Actinomycetes</taxon>
        <taxon>Micromonosporales</taxon>
        <taxon>Micromonosporaceae</taxon>
        <taxon>Actinoplanes</taxon>
    </lineage>
</organism>
<keyword evidence="2" id="KW-1185">Reference proteome</keyword>
<sequence length="170" mass="18084">MSNVQQAGVRAAVLKVLAELVKGAYEEARAEADGELADLNGSLGVATVELKLPTGDTIAQLTQSQSKQKVDVDERQLLAYCKREYPTEVETVESVRPAFRKALLGRLEVVDGKAADPRTGVVLEFVTVTPPGPGGTTLTFKTAGRDRVAAAYREGVLTLPDLLALPAAEH</sequence>
<proteinExistence type="predicted"/>
<dbReference type="OrthoDB" id="3388222at2"/>
<name>A0A2T0KP82_9ACTN</name>
<evidence type="ECO:0000313" key="2">
    <source>
        <dbReference type="Proteomes" id="UP000239415"/>
    </source>
</evidence>
<evidence type="ECO:0000313" key="1">
    <source>
        <dbReference type="EMBL" id="PRX25551.1"/>
    </source>
</evidence>